<comment type="caution">
    <text evidence="1">The sequence shown here is derived from an EMBL/GenBank/DDBJ whole genome shotgun (WGS) entry which is preliminary data.</text>
</comment>
<organism evidence="1 2">
    <name type="scientific">Pseudomonas frederiksbergensis</name>
    <dbReference type="NCBI Taxonomy" id="104087"/>
    <lineage>
        <taxon>Bacteria</taxon>
        <taxon>Pseudomonadati</taxon>
        <taxon>Pseudomonadota</taxon>
        <taxon>Gammaproteobacteria</taxon>
        <taxon>Pseudomonadales</taxon>
        <taxon>Pseudomonadaceae</taxon>
        <taxon>Pseudomonas</taxon>
    </lineage>
</organism>
<dbReference type="EMBL" id="JAAAXX010000001">
    <property type="protein sequence ID" value="KAF2395131.1"/>
    <property type="molecule type" value="Genomic_DNA"/>
</dbReference>
<protein>
    <submittedName>
        <fullName evidence="1">Uncharacterized protein</fullName>
    </submittedName>
</protein>
<name>A0A6L5C2E2_9PSED</name>
<dbReference type="Proteomes" id="UP000475265">
    <property type="component" value="Unassembled WGS sequence"/>
</dbReference>
<proteinExistence type="predicted"/>
<evidence type="ECO:0000313" key="1">
    <source>
        <dbReference type="EMBL" id="KAF2395131.1"/>
    </source>
</evidence>
<reference evidence="1 2" key="1">
    <citation type="submission" date="2019-12" db="EMBL/GenBank/DDBJ databases">
        <title>Endophytic bacteria associated with Panax ginseng seedlings.</title>
        <authorList>
            <person name="Park J.M."/>
            <person name="Shin R."/>
            <person name="Jo S.H."/>
        </authorList>
    </citation>
    <scope>NUCLEOTIDE SEQUENCE [LARGE SCALE GENOMIC DNA]</scope>
    <source>
        <strain evidence="1 2">PgKB32</strain>
    </source>
</reference>
<accession>A0A6L5C2E2</accession>
<gene>
    <name evidence="1" type="ORF">FX983_03114</name>
</gene>
<dbReference type="AlphaFoldDB" id="A0A6L5C2E2"/>
<evidence type="ECO:0000313" key="2">
    <source>
        <dbReference type="Proteomes" id="UP000475265"/>
    </source>
</evidence>
<sequence>MIRHHNPGQKIRPTLLFHLAKLFDDQSPQPPISKKRLSLVNDSRYQINASGFGKTSNTQATGIRKDRHSIASLSIEQEASNLQRGLSTR</sequence>